<keyword evidence="7" id="KW-0862">Zinc</keyword>
<evidence type="ECO:0000256" key="4">
    <source>
        <dbReference type="ARBA" id="ARBA00022679"/>
    </source>
</evidence>
<evidence type="ECO:0000256" key="2">
    <source>
        <dbReference type="ARBA" id="ARBA00004906"/>
    </source>
</evidence>
<dbReference type="Gene3D" id="3.10.20.90">
    <property type="entry name" value="Phosphatidylinositol 3-kinase Catalytic Subunit, Chain A, domain 1"/>
    <property type="match status" value="1"/>
</dbReference>
<dbReference type="AlphaFoldDB" id="A0A8K0CBF3"/>
<evidence type="ECO:0000256" key="1">
    <source>
        <dbReference type="ARBA" id="ARBA00000900"/>
    </source>
</evidence>
<dbReference type="InterPro" id="IPR013083">
    <property type="entry name" value="Znf_RING/FYVE/PHD"/>
</dbReference>
<dbReference type="SMART" id="SM00184">
    <property type="entry name" value="RING"/>
    <property type="match status" value="1"/>
</dbReference>
<keyword evidence="4" id="KW-0808">Transferase</keyword>
<dbReference type="InterPro" id="IPR043540">
    <property type="entry name" value="RING1/RING2"/>
</dbReference>
<organism evidence="11 12">
    <name type="scientific">Ignelater luminosus</name>
    <name type="common">Cucubano</name>
    <name type="synonym">Pyrophorus luminosus</name>
    <dbReference type="NCBI Taxonomy" id="2038154"/>
    <lineage>
        <taxon>Eukaryota</taxon>
        <taxon>Metazoa</taxon>
        <taxon>Ecdysozoa</taxon>
        <taxon>Arthropoda</taxon>
        <taxon>Hexapoda</taxon>
        <taxon>Insecta</taxon>
        <taxon>Pterygota</taxon>
        <taxon>Neoptera</taxon>
        <taxon>Endopterygota</taxon>
        <taxon>Coleoptera</taxon>
        <taxon>Polyphaga</taxon>
        <taxon>Elateriformia</taxon>
        <taxon>Elateroidea</taxon>
        <taxon>Elateridae</taxon>
        <taxon>Agrypninae</taxon>
        <taxon>Pyrophorini</taxon>
        <taxon>Ignelater</taxon>
    </lineage>
</organism>
<dbReference type="EC" id="2.3.2.27" evidence="3"/>
<feature type="region of interest" description="Disordered" evidence="9">
    <location>
        <begin position="500"/>
        <end position="639"/>
    </location>
</feature>
<dbReference type="Gene3D" id="3.30.40.10">
    <property type="entry name" value="Zinc/RING finger domain, C3HC4 (zinc finger)"/>
    <property type="match status" value="1"/>
</dbReference>
<dbReference type="PANTHER" id="PTHR46076">
    <property type="entry name" value="E3 UBIQUITIN-PROTEIN LIGASE RING1 / RING 2 FAMILY MEMBER"/>
    <property type="match status" value="1"/>
</dbReference>
<dbReference type="GO" id="GO:0003682">
    <property type="term" value="F:chromatin binding"/>
    <property type="evidence" value="ECO:0007669"/>
    <property type="project" value="TreeGrafter"/>
</dbReference>
<comment type="catalytic activity">
    <reaction evidence="1">
        <text>S-ubiquitinyl-[E2 ubiquitin-conjugating enzyme]-L-cysteine + [acceptor protein]-L-lysine = [E2 ubiquitin-conjugating enzyme]-L-cysteine + N(6)-ubiquitinyl-[acceptor protein]-L-lysine.</text>
        <dbReference type="EC" id="2.3.2.27"/>
    </reaction>
</comment>
<dbReference type="GO" id="GO:0031519">
    <property type="term" value="C:PcG protein complex"/>
    <property type="evidence" value="ECO:0007669"/>
    <property type="project" value="TreeGrafter"/>
</dbReference>
<proteinExistence type="predicted"/>
<dbReference type="GO" id="GO:0016567">
    <property type="term" value="P:protein ubiquitination"/>
    <property type="evidence" value="ECO:0007669"/>
    <property type="project" value="UniProtKB-UniPathway"/>
</dbReference>
<evidence type="ECO:0000256" key="6">
    <source>
        <dbReference type="ARBA" id="ARBA00022771"/>
    </source>
</evidence>
<evidence type="ECO:0000256" key="9">
    <source>
        <dbReference type="SAM" id="MobiDB-lite"/>
    </source>
</evidence>
<keyword evidence="6 8" id="KW-0863">Zinc-finger</keyword>
<dbReference type="CDD" id="cd16531">
    <property type="entry name" value="RING-HC_RING1-like"/>
    <property type="match status" value="1"/>
</dbReference>
<accession>A0A8K0CBF3</accession>
<name>A0A8K0CBF3_IGNLU</name>
<dbReference type="OrthoDB" id="337575at2759"/>
<dbReference type="GO" id="GO:0061630">
    <property type="term" value="F:ubiquitin protein ligase activity"/>
    <property type="evidence" value="ECO:0007669"/>
    <property type="project" value="UniProtKB-EC"/>
</dbReference>
<feature type="region of interest" description="Disordered" evidence="9">
    <location>
        <begin position="206"/>
        <end position="239"/>
    </location>
</feature>
<dbReference type="EMBL" id="VTPC01090937">
    <property type="protein sequence ID" value="KAF2880600.1"/>
    <property type="molecule type" value="Genomic_DNA"/>
</dbReference>
<comment type="pathway">
    <text evidence="2">Protein modification; protein ubiquitination.</text>
</comment>
<dbReference type="GO" id="GO:0008270">
    <property type="term" value="F:zinc ion binding"/>
    <property type="evidence" value="ECO:0007669"/>
    <property type="project" value="UniProtKB-KW"/>
</dbReference>
<feature type="non-terminal residue" evidence="11">
    <location>
        <position position="755"/>
    </location>
</feature>
<evidence type="ECO:0000256" key="5">
    <source>
        <dbReference type="ARBA" id="ARBA00022723"/>
    </source>
</evidence>
<dbReference type="PROSITE" id="PS50089">
    <property type="entry name" value="ZF_RING_2"/>
    <property type="match status" value="1"/>
</dbReference>
<evidence type="ECO:0000313" key="12">
    <source>
        <dbReference type="Proteomes" id="UP000801492"/>
    </source>
</evidence>
<keyword evidence="5" id="KW-0479">Metal-binding</keyword>
<dbReference type="GO" id="GO:0000151">
    <property type="term" value="C:ubiquitin ligase complex"/>
    <property type="evidence" value="ECO:0007669"/>
    <property type="project" value="InterPro"/>
</dbReference>
<evidence type="ECO:0000256" key="8">
    <source>
        <dbReference type="PROSITE-ProRule" id="PRU00175"/>
    </source>
</evidence>
<dbReference type="Pfam" id="PF13923">
    <property type="entry name" value="zf-C3HC4_2"/>
    <property type="match status" value="1"/>
</dbReference>
<dbReference type="PROSITE" id="PS00518">
    <property type="entry name" value="ZF_RING_1"/>
    <property type="match status" value="1"/>
</dbReference>
<sequence length="755" mass="84632">ISKMNKSGQSGSNESIWELNVYEISRTPQEIFDDDTEIGVTPRAIENEVKCPICFDLLKNTVTAKGCLHRFCSDCITKALRIGNKECPTCRKKIVSRRCLRADPNFDQLIAKLYPNREEIEDHQTKFFNEIAKYSYQGKNATDESKKISKTDLKQAETVTVSSSNSDNIVQGNTENVLESNDNYNKKIMVHSSVTRSSTEVLDVRNQTDEHIASHPTTSLRIDNVDSEDNNNPETNSDTTNDIFLKLEAPRHQDILLQPSTSATSKDSSITTIETPKINEQASTLAETDSNSVSEDNINLSGQEHHLHQNILLQPLDLVSLSSNSVHDECSNIDGNEYKTYEQTAILPSTSKVAMNISVESSSPYSLRKNTMKQSRAKDLINLSQSNTLRRKNKKGKLRKKILTSLSLELGYLNLSTNEDNINKPKQIASSFPKKNIVTDDTEWKSDRSISPKSLILSSKDASSSVTSQTPLQNDIKIKLNEKINLFSLSTNDVSTEDNLSDLASLPNQTTSQATTSDFDITNQLQKKFPKMKRIWRRRFSQRRRQKAVASSSTSNQNPHLKSSINLDCSKAVSSDTNSELLQESSTQSDERKTDSSSGVSGTRAHSSNSGLIQGSGKTSKTNKKTNVRKKGRRPPSNTSFKKIELELKLLPSNVTFNDQIHKVLRKNLIRYIETPGNATIDHLGKYLEIVLTPSLDTQMVCDSSEFCFYVLSFSNSYIQLDGNQTISQVDHNHGTKKKPLEIYYSYIVLPEKDK</sequence>
<feature type="compositionally biased region" description="Basic residues" evidence="9">
    <location>
        <begin position="621"/>
        <end position="634"/>
    </location>
</feature>
<reference evidence="11" key="1">
    <citation type="submission" date="2019-08" db="EMBL/GenBank/DDBJ databases">
        <title>The genome of the North American firefly Photinus pyralis.</title>
        <authorList>
            <consortium name="Photinus pyralis genome working group"/>
            <person name="Fallon T.R."/>
            <person name="Sander Lower S.E."/>
            <person name="Weng J.-K."/>
        </authorList>
    </citation>
    <scope>NUCLEOTIDE SEQUENCE</scope>
    <source>
        <strain evidence="11">TRF0915ILg1</strain>
        <tissue evidence="11">Whole body</tissue>
    </source>
</reference>
<protein>
    <recommendedName>
        <fullName evidence="3">RING-type E3 ubiquitin transferase</fullName>
        <ecNumber evidence="3">2.3.2.27</ecNumber>
    </recommendedName>
</protein>
<comment type="caution">
    <text evidence="11">The sequence shown here is derived from an EMBL/GenBank/DDBJ whole genome shotgun (WGS) entry which is preliminary data.</text>
</comment>
<feature type="compositionally biased region" description="Polar residues" evidence="9">
    <location>
        <begin position="549"/>
        <end position="588"/>
    </location>
</feature>
<dbReference type="InterPro" id="IPR001841">
    <property type="entry name" value="Znf_RING"/>
</dbReference>
<dbReference type="UniPathway" id="UPA00143"/>
<evidence type="ECO:0000313" key="11">
    <source>
        <dbReference type="EMBL" id="KAF2880600.1"/>
    </source>
</evidence>
<feature type="domain" description="RING-type" evidence="10">
    <location>
        <begin position="51"/>
        <end position="91"/>
    </location>
</feature>
<feature type="compositionally biased region" description="Polar residues" evidence="9">
    <location>
        <begin position="596"/>
        <end position="613"/>
    </location>
</feature>
<evidence type="ECO:0000259" key="10">
    <source>
        <dbReference type="PROSITE" id="PS50089"/>
    </source>
</evidence>
<keyword evidence="12" id="KW-1185">Reference proteome</keyword>
<evidence type="ECO:0000256" key="7">
    <source>
        <dbReference type="ARBA" id="ARBA00022833"/>
    </source>
</evidence>
<dbReference type="PANTHER" id="PTHR46076:SF3">
    <property type="entry name" value="E3 UBIQUITIN-PROTEIN LIGASE RING1"/>
    <property type="match status" value="1"/>
</dbReference>
<dbReference type="SUPFAM" id="SSF57850">
    <property type="entry name" value="RING/U-box"/>
    <property type="match status" value="1"/>
</dbReference>
<evidence type="ECO:0000256" key="3">
    <source>
        <dbReference type="ARBA" id="ARBA00012483"/>
    </source>
</evidence>
<feature type="compositionally biased region" description="Basic residues" evidence="9">
    <location>
        <begin position="528"/>
        <end position="547"/>
    </location>
</feature>
<dbReference type="InterPro" id="IPR017907">
    <property type="entry name" value="Znf_RING_CS"/>
</dbReference>
<gene>
    <name evidence="11" type="ORF">ILUMI_25564</name>
</gene>
<feature type="compositionally biased region" description="Polar residues" evidence="9">
    <location>
        <begin position="506"/>
        <end position="526"/>
    </location>
</feature>
<dbReference type="Proteomes" id="UP000801492">
    <property type="component" value="Unassembled WGS sequence"/>
</dbReference>